<reference evidence="1" key="1">
    <citation type="journal article" date="2019" name="bioRxiv">
        <title>The Genome of the Zebra Mussel, Dreissena polymorpha: A Resource for Invasive Species Research.</title>
        <authorList>
            <person name="McCartney M.A."/>
            <person name="Auch B."/>
            <person name="Kono T."/>
            <person name="Mallez S."/>
            <person name="Zhang Y."/>
            <person name="Obille A."/>
            <person name="Becker A."/>
            <person name="Abrahante J.E."/>
            <person name="Garbe J."/>
            <person name="Badalamenti J.P."/>
            <person name="Herman A."/>
            <person name="Mangelson H."/>
            <person name="Liachko I."/>
            <person name="Sullivan S."/>
            <person name="Sone E.D."/>
            <person name="Koren S."/>
            <person name="Silverstein K.A.T."/>
            <person name="Beckman K.B."/>
            <person name="Gohl D.M."/>
        </authorList>
    </citation>
    <scope>NUCLEOTIDE SEQUENCE</scope>
    <source>
        <strain evidence="1">Duluth1</strain>
        <tissue evidence="1">Whole animal</tissue>
    </source>
</reference>
<organism evidence="1 2">
    <name type="scientific">Dreissena polymorpha</name>
    <name type="common">Zebra mussel</name>
    <name type="synonym">Mytilus polymorpha</name>
    <dbReference type="NCBI Taxonomy" id="45954"/>
    <lineage>
        <taxon>Eukaryota</taxon>
        <taxon>Metazoa</taxon>
        <taxon>Spiralia</taxon>
        <taxon>Lophotrochozoa</taxon>
        <taxon>Mollusca</taxon>
        <taxon>Bivalvia</taxon>
        <taxon>Autobranchia</taxon>
        <taxon>Heteroconchia</taxon>
        <taxon>Euheterodonta</taxon>
        <taxon>Imparidentia</taxon>
        <taxon>Neoheterodontei</taxon>
        <taxon>Myida</taxon>
        <taxon>Dreissenoidea</taxon>
        <taxon>Dreissenidae</taxon>
        <taxon>Dreissena</taxon>
    </lineage>
</organism>
<gene>
    <name evidence="1" type="ORF">DPMN_097152</name>
</gene>
<dbReference type="SUPFAM" id="SSF48403">
    <property type="entry name" value="Ankyrin repeat"/>
    <property type="match status" value="1"/>
</dbReference>
<comment type="caution">
    <text evidence="1">The sequence shown here is derived from an EMBL/GenBank/DDBJ whole genome shotgun (WGS) entry which is preliminary data.</text>
</comment>
<keyword evidence="2" id="KW-1185">Reference proteome</keyword>
<dbReference type="EMBL" id="JAIWYP010000003">
    <property type="protein sequence ID" value="KAH3854607.1"/>
    <property type="molecule type" value="Genomic_DNA"/>
</dbReference>
<dbReference type="Gene3D" id="1.25.40.20">
    <property type="entry name" value="Ankyrin repeat-containing domain"/>
    <property type="match status" value="1"/>
</dbReference>
<dbReference type="AlphaFoldDB" id="A0A9D4LCF5"/>
<reference evidence="1" key="2">
    <citation type="submission" date="2020-11" db="EMBL/GenBank/DDBJ databases">
        <authorList>
            <person name="McCartney M.A."/>
            <person name="Auch B."/>
            <person name="Kono T."/>
            <person name="Mallez S."/>
            <person name="Becker A."/>
            <person name="Gohl D.M."/>
            <person name="Silverstein K.A.T."/>
            <person name="Koren S."/>
            <person name="Bechman K.B."/>
            <person name="Herman A."/>
            <person name="Abrahante J.E."/>
            <person name="Garbe J."/>
        </authorList>
    </citation>
    <scope>NUCLEOTIDE SEQUENCE</scope>
    <source>
        <strain evidence="1">Duluth1</strain>
        <tissue evidence="1">Whole animal</tissue>
    </source>
</reference>
<evidence type="ECO:0000313" key="1">
    <source>
        <dbReference type="EMBL" id="KAH3854607.1"/>
    </source>
</evidence>
<sequence length="79" mass="8714">MLFSLSYKWVVLSPAGKCSPLHLLLHVGHEVAAELDCAGLKILCKHGPNTEHQNMDNKTPLVIAVEDRNKTALDVLVRN</sequence>
<accession>A0A9D4LCF5</accession>
<protein>
    <submittedName>
        <fullName evidence="1">Uncharacterized protein</fullName>
    </submittedName>
</protein>
<dbReference type="Proteomes" id="UP000828390">
    <property type="component" value="Unassembled WGS sequence"/>
</dbReference>
<dbReference type="InterPro" id="IPR036770">
    <property type="entry name" value="Ankyrin_rpt-contain_sf"/>
</dbReference>
<proteinExistence type="predicted"/>
<name>A0A9D4LCF5_DREPO</name>
<evidence type="ECO:0000313" key="2">
    <source>
        <dbReference type="Proteomes" id="UP000828390"/>
    </source>
</evidence>